<sequence length="824" mass="91492">MIFHSHVLSQHPFKFKLPSLKILTKNTHFSSLFSPSLKSFNHPNLLQLCTLCNTLSQTKQAHAFAILHGFLPRSVSICASLILQYASFGHPTSSLILFQHSVAYSGSAFLWNTVIRANSIAGVFDGFSTYNTMVRAGVKPDECTYPFVLKGCSDFVEVYKGREVHGVVFKHGFNGDIFVGNTLLAFYGNCGLFDDAMKVFAEMTVRDKVSWNTVIGFCSLHGFYKEALRFFREMVVAVPGIHPDLVTIVSVLPVCAETGDEVMTRIVHSYALKVGLLGNLKVGNAFVDVYGKCGCAKASMKVFYEIDERNVVSWNAVITSFSFRGKYMDAFNVFRLMIGAGVTPNSVTISSMLPILAELGLFKLGMEVHGFSLRMAIESDVFIANSLIDMYAKSGFSRIASSIFNKMVGRNNVSWNAMIANFAQNKLEFEAVELVRQMQVKGEVLNNVTFTNVLPACARLGFLNVGKEIHAKIVRVGSALDLFVSNALTDMYSKCGCLNLARNVFNISVRDEVSYNILIIGYSRTNDCSESLSLFSEMRLLGMAPDIVSFMGVISACANLASIRQGKEIHGLLVRKLFHTHLFVSNSLLDFYTRCGRIDLATKVFDSIQNKDVASWNTMILGHGMRGELDTAMNLFEAMKEDGVDYDSVSFIAVLSVCSHGGLIEKGRKYFKMMSDLNIEPTHTHYACLVDLLGRAGLMEEAADLIRGLSIVPDTNIWGALLGACRIHGNIELGHLAAEHLFKLKPQHCGYYILLSNMYAEAERWEEANKVRELMRSRGAKKNPGCSWVQIGDQVHAFLVGEKIDNLDDDFWVLDCCLLRFVKA</sequence>
<dbReference type="PANTHER" id="PTHR47926:SF427">
    <property type="entry name" value="TETRATRICOPEPTIDE-LIKE HELICAL DOMAIN SUPERFAMILY"/>
    <property type="match status" value="1"/>
</dbReference>
<protein>
    <recommendedName>
        <fullName evidence="5">Pentatricopeptide repeat-containing protein</fullName>
    </recommendedName>
</protein>
<dbReference type="PANTHER" id="PTHR47926">
    <property type="entry name" value="PENTATRICOPEPTIDE REPEAT-CONTAINING PROTEIN"/>
    <property type="match status" value="1"/>
</dbReference>
<dbReference type="FunFam" id="1.25.40.10:FF:000280">
    <property type="entry name" value="Pentatricopeptide repeat-containing protein"/>
    <property type="match status" value="1"/>
</dbReference>
<dbReference type="Pfam" id="PF13041">
    <property type="entry name" value="PPR_2"/>
    <property type="match status" value="3"/>
</dbReference>
<evidence type="ECO:0000313" key="3">
    <source>
        <dbReference type="EMBL" id="CAJ1964701.1"/>
    </source>
</evidence>
<dbReference type="Pfam" id="PF20431">
    <property type="entry name" value="E_motif"/>
    <property type="match status" value="1"/>
</dbReference>
<feature type="repeat" description="PPR" evidence="2">
    <location>
        <begin position="310"/>
        <end position="344"/>
    </location>
</feature>
<gene>
    <name evidence="3" type="ORF">AYBTSS11_LOCUS20456</name>
</gene>
<keyword evidence="1" id="KW-0677">Repeat</keyword>
<feature type="repeat" description="PPR" evidence="2">
    <location>
        <begin position="207"/>
        <end position="237"/>
    </location>
</feature>
<feature type="repeat" description="PPR" evidence="2">
    <location>
        <begin position="511"/>
        <end position="545"/>
    </location>
</feature>
<dbReference type="FunFam" id="1.25.40.10:FF:000344">
    <property type="entry name" value="Pentatricopeptide repeat-containing protein"/>
    <property type="match status" value="1"/>
</dbReference>
<dbReference type="Proteomes" id="UP001189624">
    <property type="component" value="Chromosome 6"/>
</dbReference>
<dbReference type="InterPro" id="IPR011990">
    <property type="entry name" value="TPR-like_helical_dom_sf"/>
</dbReference>
<organism evidence="3 4">
    <name type="scientific">Sphenostylis stenocarpa</name>
    <dbReference type="NCBI Taxonomy" id="92480"/>
    <lineage>
        <taxon>Eukaryota</taxon>
        <taxon>Viridiplantae</taxon>
        <taxon>Streptophyta</taxon>
        <taxon>Embryophyta</taxon>
        <taxon>Tracheophyta</taxon>
        <taxon>Spermatophyta</taxon>
        <taxon>Magnoliopsida</taxon>
        <taxon>eudicotyledons</taxon>
        <taxon>Gunneridae</taxon>
        <taxon>Pentapetalae</taxon>
        <taxon>rosids</taxon>
        <taxon>fabids</taxon>
        <taxon>Fabales</taxon>
        <taxon>Fabaceae</taxon>
        <taxon>Papilionoideae</taxon>
        <taxon>50 kb inversion clade</taxon>
        <taxon>NPAAA clade</taxon>
        <taxon>indigoferoid/millettioid clade</taxon>
        <taxon>Phaseoleae</taxon>
        <taxon>Sphenostylis</taxon>
    </lineage>
</organism>
<dbReference type="GO" id="GO:0009451">
    <property type="term" value="P:RNA modification"/>
    <property type="evidence" value="ECO:0007669"/>
    <property type="project" value="InterPro"/>
</dbReference>
<dbReference type="Pfam" id="PF01535">
    <property type="entry name" value="PPR"/>
    <property type="match status" value="4"/>
</dbReference>
<accession>A0AA86STM2</accession>
<feature type="repeat" description="PPR" evidence="2">
    <location>
        <begin position="647"/>
        <end position="681"/>
    </location>
</feature>
<dbReference type="PROSITE" id="PS51375">
    <property type="entry name" value="PPR"/>
    <property type="match status" value="6"/>
</dbReference>
<dbReference type="EMBL" id="OY731403">
    <property type="protein sequence ID" value="CAJ1964701.1"/>
    <property type="molecule type" value="Genomic_DNA"/>
</dbReference>
<dbReference type="NCBIfam" id="TIGR00756">
    <property type="entry name" value="PPR"/>
    <property type="match status" value="6"/>
</dbReference>
<dbReference type="FunFam" id="1.25.40.10:FF:000144">
    <property type="entry name" value="Pentatricopeptide repeat-containing protein, mitochondrial"/>
    <property type="match status" value="1"/>
</dbReference>
<dbReference type="FunFam" id="1.25.40.10:FF:001226">
    <property type="entry name" value="Pentatricopeptide repeat-containing protein At3g03580"/>
    <property type="match status" value="1"/>
</dbReference>
<dbReference type="GO" id="GO:0003723">
    <property type="term" value="F:RNA binding"/>
    <property type="evidence" value="ECO:0007669"/>
    <property type="project" value="InterPro"/>
</dbReference>
<name>A0AA86STM2_9FABA</name>
<feature type="repeat" description="PPR" evidence="2">
    <location>
        <begin position="612"/>
        <end position="646"/>
    </location>
</feature>
<evidence type="ECO:0000256" key="2">
    <source>
        <dbReference type="PROSITE-ProRule" id="PRU00708"/>
    </source>
</evidence>
<evidence type="ECO:0000256" key="1">
    <source>
        <dbReference type="ARBA" id="ARBA00022737"/>
    </source>
</evidence>
<dbReference type="AlphaFoldDB" id="A0AA86STM2"/>
<feature type="repeat" description="PPR" evidence="2">
    <location>
        <begin position="411"/>
        <end position="445"/>
    </location>
</feature>
<proteinExistence type="predicted"/>
<dbReference type="InterPro" id="IPR046848">
    <property type="entry name" value="E_motif"/>
</dbReference>
<reference evidence="3" key="1">
    <citation type="submission" date="2023-10" db="EMBL/GenBank/DDBJ databases">
        <authorList>
            <person name="Domelevo Entfellner J.-B."/>
        </authorList>
    </citation>
    <scope>NUCLEOTIDE SEQUENCE</scope>
</reference>
<dbReference type="Gene3D" id="1.25.40.10">
    <property type="entry name" value="Tetratricopeptide repeat domain"/>
    <property type="match status" value="6"/>
</dbReference>
<keyword evidence="4" id="KW-1185">Reference proteome</keyword>
<dbReference type="InterPro" id="IPR002885">
    <property type="entry name" value="PPR_rpt"/>
</dbReference>
<evidence type="ECO:0000313" key="4">
    <source>
        <dbReference type="Proteomes" id="UP001189624"/>
    </source>
</evidence>
<dbReference type="Gramene" id="rna-AYBTSS11_LOCUS20456">
    <property type="protein sequence ID" value="CAJ1964701.1"/>
    <property type="gene ID" value="gene-AYBTSS11_LOCUS20456"/>
</dbReference>
<dbReference type="FunFam" id="1.25.40.10:FF:000361">
    <property type="entry name" value="Pentatricopeptide repeat-containing protein chloroplastic"/>
    <property type="match status" value="1"/>
</dbReference>
<evidence type="ECO:0008006" key="5">
    <source>
        <dbReference type="Google" id="ProtNLM"/>
    </source>
</evidence>
<dbReference type="InterPro" id="IPR046960">
    <property type="entry name" value="PPR_At4g14850-like_plant"/>
</dbReference>